<reference evidence="1 2" key="1">
    <citation type="submission" date="2020-04" db="EMBL/GenBank/DDBJ databases">
        <title>Plant growth promoting and environmental Bacillus: genomic and epigenetic comparison.</title>
        <authorList>
            <person name="Reva O.N."/>
            <person name="Lutz S."/>
            <person name="Ahrens C.H."/>
        </authorList>
    </citation>
    <scope>NUCLEOTIDE SEQUENCE [LARGE SCALE GENOMIC DNA]</scope>
    <source>
        <strain evidence="1 2">UCMB5075</strain>
    </source>
</reference>
<gene>
    <name evidence="1" type="ORF">HC660_39330</name>
</gene>
<dbReference type="EMBL" id="CP051464">
    <property type="protein sequence ID" value="QJC98380.1"/>
    <property type="molecule type" value="Genomic_DNA"/>
</dbReference>
<name>A0ABX6M2J9_BACMO</name>
<evidence type="ECO:0000313" key="2">
    <source>
        <dbReference type="Proteomes" id="UP000501048"/>
    </source>
</evidence>
<keyword evidence="2" id="KW-1185">Reference proteome</keyword>
<accession>A0ABX6M2J9</accession>
<sequence>MVILNNKENFYIDIKNRAMEIYEQYQYLVKEALKDENDTSKYNLKFCLKEDSNLGGKAWSSNYLDNIQVNKGVIDNFFEYFYGFTKMKTDDFMKKLRIDEDEETSYEFIKFDSNGNANLFDSKVIDYKLAGLLTIFVSRFIITHELGHLLNGHCEYINSKEQNSENSVQYISMFEEDNSKNIKNVSSLDFRTLEMDADAFAATDNFRNLILLYEKFEEMVDQDLNIKPIELFYWWSFAIRSNFIITQRILSDEEYRLDKKHLPSVARWILILGSVVNIIDEGIYKINYRAGDNKEKLLKSLTTGFLFAENCYNERFYTNYNCLEETINSADYGHYATATQRNWENLRSELKKFSRLLLYKSNNV</sequence>
<evidence type="ECO:0000313" key="1">
    <source>
        <dbReference type="EMBL" id="QJC98380.1"/>
    </source>
</evidence>
<evidence type="ECO:0008006" key="3">
    <source>
        <dbReference type="Google" id="ProtNLM"/>
    </source>
</evidence>
<protein>
    <recommendedName>
        <fullName evidence="3">IrrE N-terminal-like domain-containing protein</fullName>
    </recommendedName>
</protein>
<dbReference type="Proteomes" id="UP000501048">
    <property type="component" value="Chromosome"/>
</dbReference>
<proteinExistence type="predicted"/>
<organism evidence="1 2">
    <name type="scientific">Bacillus mojavensis</name>
    <dbReference type="NCBI Taxonomy" id="72360"/>
    <lineage>
        <taxon>Bacteria</taxon>
        <taxon>Bacillati</taxon>
        <taxon>Bacillota</taxon>
        <taxon>Bacilli</taxon>
        <taxon>Bacillales</taxon>
        <taxon>Bacillaceae</taxon>
        <taxon>Bacillus</taxon>
    </lineage>
</organism>